<comment type="caution">
    <text evidence="6">The sequence shown here is derived from an EMBL/GenBank/DDBJ whole genome shotgun (WGS) entry which is preliminary data.</text>
</comment>
<evidence type="ECO:0000256" key="3">
    <source>
        <dbReference type="ARBA" id="ARBA00023163"/>
    </source>
</evidence>
<dbReference type="CDD" id="cd00093">
    <property type="entry name" value="HTH_XRE"/>
    <property type="match status" value="1"/>
</dbReference>
<organism evidence="6 7">
    <name type="scientific">Paraburkholderia bengalensis</name>
    <dbReference type="NCBI Taxonomy" id="2747562"/>
    <lineage>
        <taxon>Bacteria</taxon>
        <taxon>Pseudomonadati</taxon>
        <taxon>Pseudomonadota</taxon>
        <taxon>Betaproteobacteria</taxon>
        <taxon>Burkholderiales</taxon>
        <taxon>Burkholderiaceae</taxon>
        <taxon>Paraburkholderia</taxon>
    </lineage>
</organism>
<dbReference type="InterPro" id="IPR001387">
    <property type="entry name" value="Cro/C1-type_HTH"/>
</dbReference>
<sequence length="210" mass="23239">MSNKNKLIPGLLGQFVRARRSALGLSQDSLSRISGVSRRVITRLERETDDPSLIADPRLPTLDQLARALLLDVPQLVSGNVASNIAYCGQESQIRVAGNFARLRKEFGFSQERLSEASGRFRTYVHRIEVLAFTPCLSDVESIANQMKSTAVDVLAPISDREYRLRLARRDRAAAPGNLHFTSSGSFVSWPPEQLDMASSADQRPNALDE</sequence>
<gene>
    <name evidence="6" type="ORF">H3V53_03415</name>
</gene>
<evidence type="ECO:0000256" key="1">
    <source>
        <dbReference type="ARBA" id="ARBA00023015"/>
    </source>
</evidence>
<feature type="domain" description="HTH cro/C1-type" evidence="5">
    <location>
        <begin position="16"/>
        <end position="76"/>
    </location>
</feature>
<dbReference type="SUPFAM" id="SSF47413">
    <property type="entry name" value="lambda repressor-like DNA-binding domains"/>
    <property type="match status" value="2"/>
</dbReference>
<keyword evidence="7" id="KW-1185">Reference proteome</keyword>
<evidence type="ECO:0000313" key="6">
    <source>
        <dbReference type="EMBL" id="MEI5996287.1"/>
    </source>
</evidence>
<dbReference type="Gene3D" id="1.10.260.40">
    <property type="entry name" value="lambda repressor-like DNA-binding domains"/>
    <property type="match status" value="2"/>
</dbReference>
<evidence type="ECO:0000256" key="2">
    <source>
        <dbReference type="ARBA" id="ARBA00023125"/>
    </source>
</evidence>
<dbReference type="RefSeq" id="WP_419539407.1">
    <property type="nucleotide sequence ID" value="NZ_JACFYJ010000003.1"/>
</dbReference>
<dbReference type="PANTHER" id="PTHR46797">
    <property type="entry name" value="HTH-TYPE TRANSCRIPTIONAL REGULATOR"/>
    <property type="match status" value="1"/>
</dbReference>
<keyword evidence="2" id="KW-0238">DNA-binding</keyword>
<keyword evidence="1" id="KW-0805">Transcription regulation</keyword>
<keyword evidence="3" id="KW-0804">Transcription</keyword>
<accession>A0ABU8IL29</accession>
<reference evidence="6 7" key="1">
    <citation type="journal article" date="2022" name="Arch. Microbiol.">
        <title>Paraburkholderia bengalensis sp. nov. isolated from roots of Oryza sativa, IR64.</title>
        <authorList>
            <person name="Nag P."/>
            <person name="Mondal N."/>
            <person name="Sarkar J."/>
            <person name="Das S."/>
        </authorList>
    </citation>
    <scope>NUCLEOTIDE SEQUENCE [LARGE SCALE GENOMIC DNA]</scope>
    <source>
        <strain evidence="6 7">IR64_4_BI</strain>
    </source>
</reference>
<protein>
    <submittedName>
        <fullName evidence="6">Helix-turn-helix transcriptional regulator</fullName>
    </submittedName>
</protein>
<evidence type="ECO:0000256" key="4">
    <source>
        <dbReference type="SAM" id="MobiDB-lite"/>
    </source>
</evidence>
<evidence type="ECO:0000313" key="7">
    <source>
        <dbReference type="Proteomes" id="UP001386437"/>
    </source>
</evidence>
<evidence type="ECO:0000259" key="5">
    <source>
        <dbReference type="PROSITE" id="PS50943"/>
    </source>
</evidence>
<dbReference type="PROSITE" id="PS50943">
    <property type="entry name" value="HTH_CROC1"/>
    <property type="match status" value="1"/>
</dbReference>
<proteinExistence type="predicted"/>
<name>A0ABU8IL29_9BURK</name>
<dbReference type="InterPro" id="IPR050807">
    <property type="entry name" value="TransReg_Diox_bact_type"/>
</dbReference>
<dbReference type="PANTHER" id="PTHR46797:SF23">
    <property type="entry name" value="HTH-TYPE TRANSCRIPTIONAL REGULATOR SUTR"/>
    <property type="match status" value="1"/>
</dbReference>
<feature type="region of interest" description="Disordered" evidence="4">
    <location>
        <begin position="184"/>
        <end position="210"/>
    </location>
</feature>
<dbReference type="SMART" id="SM00530">
    <property type="entry name" value="HTH_XRE"/>
    <property type="match status" value="2"/>
</dbReference>
<dbReference type="Proteomes" id="UP001386437">
    <property type="component" value="Unassembled WGS sequence"/>
</dbReference>
<dbReference type="Pfam" id="PF01381">
    <property type="entry name" value="HTH_3"/>
    <property type="match status" value="1"/>
</dbReference>
<dbReference type="EMBL" id="JACFYJ010000003">
    <property type="protein sequence ID" value="MEI5996287.1"/>
    <property type="molecule type" value="Genomic_DNA"/>
</dbReference>
<dbReference type="InterPro" id="IPR010982">
    <property type="entry name" value="Lambda_DNA-bd_dom_sf"/>
</dbReference>